<keyword evidence="3" id="KW-1185">Reference proteome</keyword>
<dbReference type="EMBL" id="ML014117">
    <property type="protein sequence ID" value="RKP03857.1"/>
    <property type="molecule type" value="Genomic_DNA"/>
</dbReference>
<name>A0A4P9XE88_9FUNG</name>
<reference evidence="3" key="1">
    <citation type="journal article" date="2018" name="Nat. Microbiol.">
        <title>Leveraging single-cell genomics to expand the fungal tree of life.</title>
        <authorList>
            <person name="Ahrendt S.R."/>
            <person name="Quandt C.A."/>
            <person name="Ciobanu D."/>
            <person name="Clum A."/>
            <person name="Salamov A."/>
            <person name="Andreopoulos B."/>
            <person name="Cheng J.F."/>
            <person name="Woyke T."/>
            <person name="Pelin A."/>
            <person name="Henrissat B."/>
            <person name="Reynolds N.K."/>
            <person name="Benny G.L."/>
            <person name="Smith M.E."/>
            <person name="James T.Y."/>
            <person name="Grigoriev I.V."/>
        </authorList>
    </citation>
    <scope>NUCLEOTIDE SEQUENCE [LARGE SCALE GENOMIC DNA]</scope>
    <source>
        <strain evidence="3">ATCC 52028</strain>
    </source>
</reference>
<gene>
    <name evidence="2" type="ORF">CXG81DRAFT_16690</name>
</gene>
<accession>A0A4P9XE88</accession>
<evidence type="ECO:0000313" key="2">
    <source>
        <dbReference type="EMBL" id="RKP03857.1"/>
    </source>
</evidence>
<evidence type="ECO:0000313" key="3">
    <source>
        <dbReference type="Proteomes" id="UP000274922"/>
    </source>
</evidence>
<organism evidence="2 3">
    <name type="scientific">Caulochytrium protostelioides</name>
    <dbReference type="NCBI Taxonomy" id="1555241"/>
    <lineage>
        <taxon>Eukaryota</taxon>
        <taxon>Fungi</taxon>
        <taxon>Fungi incertae sedis</taxon>
        <taxon>Chytridiomycota</taxon>
        <taxon>Chytridiomycota incertae sedis</taxon>
        <taxon>Chytridiomycetes</taxon>
        <taxon>Caulochytriales</taxon>
        <taxon>Caulochytriaceae</taxon>
        <taxon>Caulochytrium</taxon>
    </lineage>
</organism>
<dbReference type="AlphaFoldDB" id="A0A4P9XE88"/>
<sequence length="459" mass="51465">MASPEHAAELHGFHTSLFSGGSREAIRASEFDATVDAVIAARRDRPAMPAPRALREPKTRADMLLPVDPACVDVVLTSSPIRSNPSIAMVQQVIESLAHLPGISQCPLTLVFDGYTLAEEEAHKSGRITAESAERYHAYVAATKTWVVGHYPRAQHAVTRSMAFHFTRHEARPFRLTEYYASLAEADAALPPPPIQQLQRFYAAHPTHASMEIETTVPLPQRRPRAVVRFIEAAPFDAGRIGFAWAVKLGMWFAQSPYILQLQHDWEFIAPIDIHGLVSCMERHSEAVQYIAFMGKRSLSYADRIAPARGLPPADAMPDYGVPLRRLFFFYDRNHLMRTARYYRIMVHASGAAFKFSRGDFIEDTYGQAMTAQCRRSGATMEERLAVHDQYGVFLNYPHDGAEQQLRHLHGRKFMTEAERDRAIRYALEQQAERTSSPKPRSRSVSSSVSDASSASKQA</sequence>
<dbReference type="OrthoDB" id="414322at2759"/>
<proteinExistence type="predicted"/>
<feature type="region of interest" description="Disordered" evidence="1">
    <location>
        <begin position="428"/>
        <end position="459"/>
    </location>
</feature>
<dbReference type="Proteomes" id="UP000274922">
    <property type="component" value="Unassembled WGS sequence"/>
</dbReference>
<feature type="compositionally biased region" description="Low complexity" evidence="1">
    <location>
        <begin position="437"/>
        <end position="459"/>
    </location>
</feature>
<dbReference type="STRING" id="1555241.A0A4P9XE88"/>
<evidence type="ECO:0000256" key="1">
    <source>
        <dbReference type="SAM" id="MobiDB-lite"/>
    </source>
</evidence>
<protein>
    <submittedName>
        <fullName evidence="2">Uncharacterized protein</fullName>
    </submittedName>
</protein>